<dbReference type="EMBL" id="CYKH01000465">
    <property type="protein sequence ID" value="CUF96373.1"/>
    <property type="molecule type" value="Genomic_DNA"/>
</dbReference>
<evidence type="ECO:0000256" key="1">
    <source>
        <dbReference type="SAM" id="Coils"/>
    </source>
</evidence>
<accession>A0A0S4IXS8</accession>
<gene>
    <name evidence="3" type="ORF">BSAL_67945</name>
</gene>
<dbReference type="AlphaFoldDB" id="A0A0S4IXS8"/>
<dbReference type="VEuPathDB" id="TriTrypDB:BSAL_67945"/>
<sequence>LAAEKAAALFRRRLFRRRLFRAAEKAAAEKAAAEKAAAEKAAAEKAAAEKAVAEKAAAEKLAAEKARSAIDASVDNSSFGSRGASYESPVRRRPVDGCTPRSARNGDCAERSVFGVTLRHIDGLRLLDYTCPDTFTEWRVWIHPSGARVTLVAEDLDCVVGELTTSRFEQMSVDMLPRGSVVVVNGGPSCDLGINTIFSRFQELHLTVPHSGDASNTVSEKIVLTLSHVINTTGFRLQVDCSPDHVDAARTLLVELGEGASWIMDDVHMAPKSLIKHFILDASQLKTFCVSASCNFVASRVELPDGICNGLLFERKHHSDDSFFVLDTPEIGLDDLEQAYNIPAADEMKLRRLVDTTLWTCARKQKKAVVLHPKEVDNGRYLPVVSSPLLSFPVPMVAEHRSHVTEHKFGEGLVTTQITCLLTAATQEFTISIVILETPESVAKDAARSIARDSLHSSVRNVRDRLIVSAWGPCKANPLALRLVDAVLLPNSDDEWLHIEWVIPASSSSAACGGESSSALADVNDWFPPGLLGYREVLLMNAKALL</sequence>
<keyword evidence="4" id="KW-1185">Reference proteome</keyword>
<feature type="region of interest" description="Disordered" evidence="2">
    <location>
        <begin position="78"/>
        <end position="102"/>
    </location>
</feature>
<protein>
    <submittedName>
        <fullName evidence="3">Uncharacterized protein</fullName>
    </submittedName>
</protein>
<feature type="non-terminal residue" evidence="3">
    <location>
        <position position="1"/>
    </location>
</feature>
<feature type="coiled-coil region" evidence="1">
    <location>
        <begin position="16"/>
        <end position="51"/>
    </location>
</feature>
<reference evidence="4" key="1">
    <citation type="submission" date="2015-09" db="EMBL/GenBank/DDBJ databases">
        <authorList>
            <consortium name="Pathogen Informatics"/>
        </authorList>
    </citation>
    <scope>NUCLEOTIDE SEQUENCE [LARGE SCALE GENOMIC DNA]</scope>
    <source>
        <strain evidence="4">Lake Konstanz</strain>
    </source>
</reference>
<keyword evidence="1" id="KW-0175">Coiled coil</keyword>
<name>A0A0S4IXS8_BODSA</name>
<evidence type="ECO:0000313" key="3">
    <source>
        <dbReference type="EMBL" id="CUF96373.1"/>
    </source>
</evidence>
<proteinExistence type="predicted"/>
<organism evidence="3 4">
    <name type="scientific">Bodo saltans</name>
    <name type="common">Flagellated protozoan</name>
    <dbReference type="NCBI Taxonomy" id="75058"/>
    <lineage>
        <taxon>Eukaryota</taxon>
        <taxon>Discoba</taxon>
        <taxon>Euglenozoa</taxon>
        <taxon>Kinetoplastea</taxon>
        <taxon>Metakinetoplastina</taxon>
        <taxon>Eubodonida</taxon>
        <taxon>Bodonidae</taxon>
        <taxon>Bodo</taxon>
    </lineage>
</organism>
<evidence type="ECO:0000256" key="2">
    <source>
        <dbReference type="SAM" id="MobiDB-lite"/>
    </source>
</evidence>
<evidence type="ECO:0000313" key="4">
    <source>
        <dbReference type="Proteomes" id="UP000051952"/>
    </source>
</evidence>
<dbReference type="Proteomes" id="UP000051952">
    <property type="component" value="Unassembled WGS sequence"/>
</dbReference>